<proteinExistence type="predicted"/>
<gene>
    <name evidence="1" type="ORF">LARSCL_LOCUS21313</name>
</gene>
<reference evidence="1 2" key="1">
    <citation type="submission" date="2024-04" db="EMBL/GenBank/DDBJ databases">
        <authorList>
            <person name="Rising A."/>
            <person name="Reimegard J."/>
            <person name="Sonavane S."/>
            <person name="Akerstrom W."/>
            <person name="Nylinder S."/>
            <person name="Hedman E."/>
            <person name="Kallberg Y."/>
        </authorList>
    </citation>
    <scope>NUCLEOTIDE SEQUENCE [LARGE SCALE GENOMIC DNA]</scope>
</reference>
<dbReference type="AlphaFoldDB" id="A0AAV2BVN9"/>
<comment type="caution">
    <text evidence="1">The sequence shown here is derived from an EMBL/GenBank/DDBJ whole genome shotgun (WGS) entry which is preliminary data.</text>
</comment>
<protein>
    <submittedName>
        <fullName evidence="1">Uncharacterized protein</fullName>
    </submittedName>
</protein>
<dbReference type="EMBL" id="CAXIEN010000496">
    <property type="protein sequence ID" value="CAL1299373.1"/>
    <property type="molecule type" value="Genomic_DNA"/>
</dbReference>
<accession>A0AAV2BVN9</accession>
<organism evidence="1 2">
    <name type="scientific">Larinioides sclopetarius</name>
    <dbReference type="NCBI Taxonomy" id="280406"/>
    <lineage>
        <taxon>Eukaryota</taxon>
        <taxon>Metazoa</taxon>
        <taxon>Ecdysozoa</taxon>
        <taxon>Arthropoda</taxon>
        <taxon>Chelicerata</taxon>
        <taxon>Arachnida</taxon>
        <taxon>Araneae</taxon>
        <taxon>Araneomorphae</taxon>
        <taxon>Entelegynae</taxon>
        <taxon>Araneoidea</taxon>
        <taxon>Araneidae</taxon>
        <taxon>Larinioides</taxon>
    </lineage>
</organism>
<keyword evidence="2" id="KW-1185">Reference proteome</keyword>
<name>A0AAV2BVN9_9ARAC</name>
<evidence type="ECO:0000313" key="1">
    <source>
        <dbReference type="EMBL" id="CAL1299373.1"/>
    </source>
</evidence>
<evidence type="ECO:0000313" key="2">
    <source>
        <dbReference type="Proteomes" id="UP001497382"/>
    </source>
</evidence>
<dbReference type="Proteomes" id="UP001497382">
    <property type="component" value="Unassembled WGS sequence"/>
</dbReference>
<sequence>MASQAGQTNHIQQNELTSLKEELKIIVDAIKEIKQLFAENPQLLNAVYELHFIEDDFITEARGFDMKTGRVLTAPLSVKRLKKDAFPSVFKGYPEYCCKISRNH</sequence>